<feature type="compositionally biased region" description="Basic residues" evidence="1">
    <location>
        <begin position="44"/>
        <end position="60"/>
    </location>
</feature>
<keyword evidence="2" id="KW-0436">Ligase</keyword>
<dbReference type="EC" id="6.3.5.3" evidence="2"/>
<reference evidence="2" key="1">
    <citation type="submission" date="2020-02" db="EMBL/GenBank/DDBJ databases">
        <authorList>
            <person name="Meier V. D."/>
        </authorList>
    </citation>
    <scope>NUCLEOTIDE SEQUENCE</scope>
    <source>
        <strain evidence="2">AVDCRST_MAG32</strain>
    </source>
</reference>
<protein>
    <submittedName>
        <fullName evidence="2">Phosphoribosylformylglycinamidine synthase, PurS subunit</fullName>
        <ecNumber evidence="2">6.3.5.3</ecNumber>
    </submittedName>
</protein>
<feature type="compositionally biased region" description="Basic and acidic residues" evidence="1">
    <location>
        <begin position="61"/>
        <end position="74"/>
    </location>
</feature>
<feature type="non-terminal residue" evidence="2">
    <location>
        <position position="93"/>
    </location>
</feature>
<evidence type="ECO:0000256" key="1">
    <source>
        <dbReference type="SAM" id="MobiDB-lite"/>
    </source>
</evidence>
<dbReference type="EMBL" id="CADCUM010000027">
    <property type="protein sequence ID" value="CAA9370192.1"/>
    <property type="molecule type" value="Genomic_DNA"/>
</dbReference>
<proteinExistence type="predicted"/>
<name>A0A6J4MVM5_9ACTN</name>
<dbReference type="GO" id="GO:0004642">
    <property type="term" value="F:phosphoribosylformylglycinamidine synthase activity"/>
    <property type="evidence" value="ECO:0007669"/>
    <property type="project" value="UniProtKB-EC"/>
</dbReference>
<feature type="region of interest" description="Disordered" evidence="1">
    <location>
        <begin position="1"/>
        <end position="93"/>
    </location>
</feature>
<sequence length="93" mass="10117">GSLRRRRHAQARDPRPAGQGGARRPAPPRLHRRGGRAAGQALRARGRGRGHSRAARRGRADRRDAAREPRDRGLRGPHRGAHRGRGRPGGGSL</sequence>
<evidence type="ECO:0000313" key="2">
    <source>
        <dbReference type="EMBL" id="CAA9370192.1"/>
    </source>
</evidence>
<dbReference type="AlphaFoldDB" id="A0A6J4MVM5"/>
<gene>
    <name evidence="2" type="ORF">AVDCRST_MAG32-657</name>
</gene>
<accession>A0A6J4MVM5</accession>
<feature type="compositionally biased region" description="Basic residues" evidence="1">
    <location>
        <begin position="75"/>
        <end position="86"/>
    </location>
</feature>
<organism evidence="2">
    <name type="scientific">uncultured Nocardioides sp</name>
    <dbReference type="NCBI Taxonomy" id="198441"/>
    <lineage>
        <taxon>Bacteria</taxon>
        <taxon>Bacillati</taxon>
        <taxon>Actinomycetota</taxon>
        <taxon>Actinomycetes</taxon>
        <taxon>Propionibacteriales</taxon>
        <taxon>Nocardioidaceae</taxon>
        <taxon>Nocardioides</taxon>
        <taxon>environmental samples</taxon>
    </lineage>
</organism>
<feature type="non-terminal residue" evidence="2">
    <location>
        <position position="1"/>
    </location>
</feature>